<gene>
    <name evidence="2" type="ORF">LZC95_10475</name>
</gene>
<evidence type="ECO:0000313" key="2">
    <source>
        <dbReference type="EMBL" id="WXA97260.1"/>
    </source>
</evidence>
<accession>A0ABZ2KEY7</accession>
<dbReference type="PROSITE" id="PS51257">
    <property type="entry name" value="PROKAR_LIPOPROTEIN"/>
    <property type="match status" value="1"/>
</dbReference>
<organism evidence="2 3">
    <name type="scientific">Pendulispora brunnea</name>
    <dbReference type="NCBI Taxonomy" id="2905690"/>
    <lineage>
        <taxon>Bacteria</taxon>
        <taxon>Pseudomonadati</taxon>
        <taxon>Myxococcota</taxon>
        <taxon>Myxococcia</taxon>
        <taxon>Myxococcales</taxon>
        <taxon>Sorangiineae</taxon>
        <taxon>Pendulisporaceae</taxon>
        <taxon>Pendulispora</taxon>
    </lineage>
</organism>
<sequence>MDRRGWQKLGRLSGVASFVMVLGTVLWAGGCSDSDSDCDGFGCGPSGGGGSYDAGKNDSSTTVDSGKDSGTPQCEFPSDCPNGKSCVNGQCLPTCNEDAGNTCGNGYKCVKGVCQPEPGKPQCDEDKDCSEAGATPKCRGGRCVPACDPANPKCPDGQVCDPGGACVPDTGPKPNCTATDLSKCRTNQSCVDGFCRYRCETTDTCRLIDARLAYCGNDKICHLQCSQSCPSPQTCIDGTCK</sequence>
<protein>
    <submittedName>
        <fullName evidence="2">Uncharacterized protein</fullName>
    </submittedName>
</protein>
<evidence type="ECO:0000256" key="1">
    <source>
        <dbReference type="SAM" id="Phobius"/>
    </source>
</evidence>
<feature type="transmembrane region" description="Helical" evidence="1">
    <location>
        <begin position="12"/>
        <end position="30"/>
    </location>
</feature>
<keyword evidence="1" id="KW-0472">Membrane</keyword>
<keyword evidence="3" id="KW-1185">Reference proteome</keyword>
<dbReference type="RefSeq" id="WP_394847875.1">
    <property type="nucleotide sequence ID" value="NZ_CP089982.1"/>
</dbReference>
<proteinExistence type="predicted"/>
<dbReference type="Proteomes" id="UP001379533">
    <property type="component" value="Chromosome"/>
</dbReference>
<evidence type="ECO:0000313" key="3">
    <source>
        <dbReference type="Proteomes" id="UP001379533"/>
    </source>
</evidence>
<name>A0ABZ2KEY7_9BACT</name>
<reference evidence="2 3" key="1">
    <citation type="submission" date="2021-12" db="EMBL/GenBank/DDBJ databases">
        <title>Discovery of the Pendulisporaceae a myxobacterial family with distinct sporulation behavior and unique specialized metabolism.</title>
        <authorList>
            <person name="Garcia R."/>
            <person name="Popoff A."/>
            <person name="Bader C.D."/>
            <person name="Loehr J."/>
            <person name="Walesch S."/>
            <person name="Walt C."/>
            <person name="Boldt J."/>
            <person name="Bunk B."/>
            <person name="Haeckl F.J.F.P.J."/>
            <person name="Gunesch A.P."/>
            <person name="Birkelbach J."/>
            <person name="Nuebel U."/>
            <person name="Pietschmann T."/>
            <person name="Bach T."/>
            <person name="Mueller R."/>
        </authorList>
    </citation>
    <scope>NUCLEOTIDE SEQUENCE [LARGE SCALE GENOMIC DNA]</scope>
    <source>
        <strain evidence="2 3">MSr12523</strain>
    </source>
</reference>
<keyword evidence="1" id="KW-1133">Transmembrane helix</keyword>
<dbReference type="EMBL" id="CP089982">
    <property type="protein sequence ID" value="WXA97260.1"/>
    <property type="molecule type" value="Genomic_DNA"/>
</dbReference>
<keyword evidence="1" id="KW-0812">Transmembrane</keyword>